<evidence type="ECO:0000259" key="2">
    <source>
        <dbReference type="PROSITE" id="PS51084"/>
    </source>
</evidence>
<dbReference type="CDD" id="cd01277">
    <property type="entry name" value="HINT_subgroup"/>
    <property type="match status" value="1"/>
</dbReference>
<dbReference type="InterPro" id="IPR039384">
    <property type="entry name" value="HINT"/>
</dbReference>
<organism evidence="3 4">
    <name type="scientific">Gordonia alkaliphila</name>
    <dbReference type="NCBI Taxonomy" id="1053547"/>
    <lineage>
        <taxon>Bacteria</taxon>
        <taxon>Bacillati</taxon>
        <taxon>Actinomycetota</taxon>
        <taxon>Actinomycetes</taxon>
        <taxon>Mycobacteriales</taxon>
        <taxon>Gordoniaceae</taxon>
        <taxon>Gordonia</taxon>
    </lineage>
</organism>
<keyword evidence="4" id="KW-1185">Reference proteome</keyword>
<dbReference type="EMBL" id="BAABIE010000009">
    <property type="protein sequence ID" value="GAA4751138.1"/>
    <property type="molecule type" value="Genomic_DNA"/>
</dbReference>
<dbReference type="InterPro" id="IPR001310">
    <property type="entry name" value="Histidine_triad_HIT"/>
</dbReference>
<dbReference type="PRINTS" id="PR00332">
    <property type="entry name" value="HISTRIAD"/>
</dbReference>
<feature type="domain" description="HIT" evidence="2">
    <location>
        <begin position="5"/>
        <end position="113"/>
    </location>
</feature>
<dbReference type="Gene3D" id="3.30.428.10">
    <property type="entry name" value="HIT-like"/>
    <property type="match status" value="1"/>
</dbReference>
<dbReference type="InterPro" id="IPR019808">
    <property type="entry name" value="Histidine_triad_CS"/>
</dbReference>
<dbReference type="InterPro" id="IPR036265">
    <property type="entry name" value="HIT-like_sf"/>
</dbReference>
<evidence type="ECO:0000313" key="4">
    <source>
        <dbReference type="Proteomes" id="UP001500822"/>
    </source>
</evidence>
<evidence type="ECO:0000256" key="1">
    <source>
        <dbReference type="PROSITE-ProRule" id="PRU00464"/>
    </source>
</evidence>
<dbReference type="Proteomes" id="UP001500822">
    <property type="component" value="Unassembled WGS sequence"/>
</dbReference>
<dbReference type="SUPFAM" id="SSF54197">
    <property type="entry name" value="HIT-like"/>
    <property type="match status" value="1"/>
</dbReference>
<reference evidence="4" key="1">
    <citation type="journal article" date="2019" name="Int. J. Syst. Evol. Microbiol.">
        <title>The Global Catalogue of Microorganisms (GCM) 10K type strain sequencing project: providing services to taxonomists for standard genome sequencing and annotation.</title>
        <authorList>
            <consortium name="The Broad Institute Genomics Platform"/>
            <consortium name="The Broad Institute Genome Sequencing Center for Infectious Disease"/>
            <person name="Wu L."/>
            <person name="Ma J."/>
        </authorList>
    </citation>
    <scope>NUCLEOTIDE SEQUENCE [LARGE SCALE GENOMIC DNA]</scope>
    <source>
        <strain evidence="4">JCM 18077</strain>
    </source>
</reference>
<name>A0ABP8ZAI8_9ACTN</name>
<dbReference type="RefSeq" id="WP_345313552.1">
    <property type="nucleotide sequence ID" value="NZ_BAABIE010000009.1"/>
</dbReference>
<accession>A0ABP8ZAI8</accession>
<dbReference type="PROSITE" id="PS51084">
    <property type="entry name" value="HIT_2"/>
    <property type="match status" value="1"/>
</dbReference>
<dbReference type="PROSITE" id="PS00892">
    <property type="entry name" value="HIT_1"/>
    <property type="match status" value="1"/>
</dbReference>
<dbReference type="PANTHER" id="PTHR46648">
    <property type="entry name" value="HIT FAMILY PROTEIN 1"/>
    <property type="match status" value="1"/>
</dbReference>
<protein>
    <submittedName>
        <fullName evidence="3">HIT family protein</fullName>
    </submittedName>
</protein>
<dbReference type="Pfam" id="PF01230">
    <property type="entry name" value="HIT"/>
    <property type="match status" value="1"/>
</dbReference>
<feature type="short sequence motif" description="Histidine triad motif" evidence="1">
    <location>
        <begin position="98"/>
        <end position="102"/>
    </location>
</feature>
<proteinExistence type="predicted"/>
<sequence length="148" mass="15581">MTHCIFCQIVAGTAPAYLVYEDEHVLGFLDIAPVRPGHTLLVPRAHADGLVDLPPETGGRLFQAGQRVGIAMRSSALAADGVNLALNDGAAAFQTVFHSHLHVVPRHRGDKARFVTGFLTRRAGDLAATAAVLRAALDDAGPAEPSAR</sequence>
<gene>
    <name evidence="3" type="ORF">GCM10023217_22290</name>
</gene>
<comment type="caution">
    <text evidence="3">The sequence shown here is derived from an EMBL/GenBank/DDBJ whole genome shotgun (WGS) entry which is preliminary data.</text>
</comment>
<dbReference type="PANTHER" id="PTHR46648:SF1">
    <property type="entry name" value="ADENOSINE 5'-MONOPHOSPHORAMIDASE HNT1"/>
    <property type="match status" value="1"/>
</dbReference>
<dbReference type="InterPro" id="IPR011146">
    <property type="entry name" value="HIT-like"/>
</dbReference>
<evidence type="ECO:0000313" key="3">
    <source>
        <dbReference type="EMBL" id="GAA4751138.1"/>
    </source>
</evidence>